<feature type="transmembrane region" description="Helical" evidence="1">
    <location>
        <begin position="39"/>
        <end position="59"/>
    </location>
</feature>
<dbReference type="Proteomes" id="UP000316624">
    <property type="component" value="Unassembled WGS sequence"/>
</dbReference>
<name>A0A562K1W6_SPHWJ</name>
<comment type="caution">
    <text evidence="2">The sequence shown here is derived from an EMBL/GenBank/DDBJ whole genome shotgun (WGS) entry which is preliminary data.</text>
</comment>
<feature type="transmembrane region" description="Helical" evidence="1">
    <location>
        <begin position="79"/>
        <end position="96"/>
    </location>
</feature>
<feature type="transmembrane region" description="Helical" evidence="1">
    <location>
        <begin position="102"/>
        <end position="122"/>
    </location>
</feature>
<dbReference type="EMBL" id="VLKK01000033">
    <property type="protein sequence ID" value="TWH89421.1"/>
    <property type="molecule type" value="Genomic_DNA"/>
</dbReference>
<evidence type="ECO:0000313" key="2">
    <source>
        <dbReference type="EMBL" id="TWH89421.1"/>
    </source>
</evidence>
<feature type="transmembrane region" description="Helical" evidence="1">
    <location>
        <begin position="12"/>
        <end position="33"/>
    </location>
</feature>
<feature type="transmembrane region" description="Helical" evidence="1">
    <location>
        <begin position="170"/>
        <end position="191"/>
    </location>
</feature>
<protein>
    <recommendedName>
        <fullName evidence="4">Ferric reductase like protein</fullName>
    </recommendedName>
</protein>
<accession>A0A562K1W6</accession>
<keyword evidence="1" id="KW-0472">Membrane</keyword>
<organism evidence="2 3">
    <name type="scientific">Sphingobium wenxiniae (strain DSM 21828 / CGMCC 1.7748 / JZ-1)</name>
    <dbReference type="NCBI Taxonomy" id="595605"/>
    <lineage>
        <taxon>Bacteria</taxon>
        <taxon>Pseudomonadati</taxon>
        <taxon>Pseudomonadota</taxon>
        <taxon>Alphaproteobacteria</taxon>
        <taxon>Sphingomonadales</taxon>
        <taxon>Sphingomonadaceae</taxon>
        <taxon>Sphingobium</taxon>
    </lineage>
</organism>
<keyword evidence="1" id="KW-0812">Transmembrane</keyword>
<evidence type="ECO:0000256" key="1">
    <source>
        <dbReference type="SAM" id="Phobius"/>
    </source>
</evidence>
<evidence type="ECO:0000313" key="3">
    <source>
        <dbReference type="Proteomes" id="UP000316624"/>
    </source>
</evidence>
<evidence type="ECO:0008006" key="4">
    <source>
        <dbReference type="Google" id="ProtNLM"/>
    </source>
</evidence>
<gene>
    <name evidence="2" type="ORF">IQ35_03858</name>
</gene>
<dbReference type="RefSeq" id="WP_067104958.1">
    <property type="nucleotide sequence ID" value="NZ_JACIIY010000045.1"/>
</dbReference>
<keyword evidence="3" id="KW-1185">Reference proteome</keyword>
<sequence>MKIRLILKEILPFYFRLVVLAVVTLFIDLILHLTDLVWIGRYLGIPGVILILLSFGHSLRKRGVIKSSNPVRLLRLHEWLAWIGATLVLVHAGIHFNAILAWLAVAAMAVNITSGLTGKYLVQRSQRWMKQAKTELRDEGLTDSEIDQQLFWNSLAAGLVRKWRTIHLPIALAFAVLAAAHILSTFLFWGWK</sequence>
<dbReference type="AlphaFoldDB" id="A0A562K1W6"/>
<keyword evidence="1" id="KW-1133">Transmembrane helix</keyword>
<reference evidence="2 3" key="1">
    <citation type="journal article" date="2015" name="Stand. Genomic Sci.">
        <title>Genomic Encyclopedia of Bacterial and Archaeal Type Strains, Phase III: the genomes of soil and plant-associated and newly described type strains.</title>
        <authorList>
            <person name="Whitman W.B."/>
            <person name="Woyke T."/>
            <person name="Klenk H.P."/>
            <person name="Zhou Y."/>
            <person name="Lilburn T.G."/>
            <person name="Beck B.J."/>
            <person name="De Vos P."/>
            <person name="Vandamme P."/>
            <person name="Eisen J.A."/>
            <person name="Garrity G."/>
            <person name="Hugenholtz P."/>
            <person name="Kyrpides N.C."/>
        </authorList>
    </citation>
    <scope>NUCLEOTIDE SEQUENCE [LARGE SCALE GENOMIC DNA]</scope>
    <source>
        <strain evidence="2 3">CGMCC 1.7748</strain>
    </source>
</reference>
<proteinExistence type="predicted"/>